<gene>
    <name evidence="2" type="ORF">EOE48_25800</name>
</gene>
<dbReference type="Pfam" id="PF04940">
    <property type="entry name" value="BLUF"/>
    <property type="match status" value="1"/>
</dbReference>
<protein>
    <submittedName>
        <fullName evidence="2">BLUF domain-containing protein</fullName>
    </submittedName>
</protein>
<dbReference type="OrthoDB" id="196105at2"/>
<dbReference type="AlphaFoldDB" id="A0A3S2V2P3"/>
<dbReference type="InterPro" id="IPR007024">
    <property type="entry name" value="BLUF_domain"/>
</dbReference>
<dbReference type="SMART" id="SM01034">
    <property type="entry name" value="BLUF"/>
    <property type="match status" value="1"/>
</dbReference>
<dbReference type="Proteomes" id="UP000286997">
    <property type="component" value="Unassembled WGS sequence"/>
</dbReference>
<dbReference type="RefSeq" id="WP_127733748.1">
    <property type="nucleotide sequence ID" value="NZ_SACP01000040.1"/>
</dbReference>
<keyword evidence="3" id="KW-1185">Reference proteome</keyword>
<dbReference type="EMBL" id="SACP01000040">
    <property type="protein sequence ID" value="RVU13860.1"/>
    <property type="molecule type" value="Genomic_DNA"/>
</dbReference>
<reference evidence="2 3" key="1">
    <citation type="submission" date="2019-01" db="EMBL/GenBank/DDBJ databases">
        <authorList>
            <person name="Chen W.-M."/>
        </authorList>
    </citation>
    <scope>NUCLEOTIDE SEQUENCE [LARGE SCALE GENOMIC DNA]</scope>
    <source>
        <strain evidence="2 3">TER-1</strain>
    </source>
</reference>
<proteinExistence type="predicted"/>
<feature type="domain" description="BLUF" evidence="1">
    <location>
        <begin position="5"/>
        <end position="100"/>
    </location>
</feature>
<name>A0A3S2V2P3_9HYPH</name>
<dbReference type="GO" id="GO:0009882">
    <property type="term" value="F:blue light photoreceptor activity"/>
    <property type="evidence" value="ECO:0007669"/>
    <property type="project" value="InterPro"/>
</dbReference>
<comment type="caution">
    <text evidence="2">The sequence shown here is derived from an EMBL/GenBank/DDBJ whole genome shotgun (WGS) entry which is preliminary data.</text>
</comment>
<accession>A0A3S2V2P3</accession>
<dbReference type="SUPFAM" id="SSF54975">
    <property type="entry name" value="Acylphosphatase/BLUF domain-like"/>
    <property type="match status" value="1"/>
</dbReference>
<dbReference type="GO" id="GO:0071949">
    <property type="term" value="F:FAD binding"/>
    <property type="evidence" value="ECO:0007669"/>
    <property type="project" value="InterPro"/>
</dbReference>
<evidence type="ECO:0000259" key="1">
    <source>
        <dbReference type="PROSITE" id="PS50925"/>
    </source>
</evidence>
<dbReference type="PROSITE" id="PS50925">
    <property type="entry name" value="BLUF"/>
    <property type="match status" value="1"/>
</dbReference>
<evidence type="ECO:0000313" key="3">
    <source>
        <dbReference type="Proteomes" id="UP000286997"/>
    </source>
</evidence>
<evidence type="ECO:0000313" key="2">
    <source>
        <dbReference type="EMBL" id="RVU13860.1"/>
    </source>
</evidence>
<dbReference type="Gene3D" id="3.30.70.100">
    <property type="match status" value="1"/>
</dbReference>
<dbReference type="InterPro" id="IPR036046">
    <property type="entry name" value="Acylphosphatase-like_dom_sf"/>
</dbReference>
<sequence length="162" mass="17117">MQTDIFRIIYKSTAAHPAPVMLGQGHVAAILRASRRRNAATGVSGVLVYTGAGFLQVLEGSRPAVQTVFETLLVDRRHHTLSVIEMDLVPARRFGGWAMAFLGGSAEVERGLNAGGGPALGVIGDAPAAADLLREVLMLLVDSPISLPWSAAPLTLRADRPL</sequence>
<organism evidence="2 3">
    <name type="scientific">Methylobacterium oryzihabitans</name>
    <dbReference type="NCBI Taxonomy" id="2499852"/>
    <lineage>
        <taxon>Bacteria</taxon>
        <taxon>Pseudomonadati</taxon>
        <taxon>Pseudomonadota</taxon>
        <taxon>Alphaproteobacteria</taxon>
        <taxon>Hyphomicrobiales</taxon>
        <taxon>Methylobacteriaceae</taxon>
        <taxon>Methylobacterium</taxon>
    </lineage>
</organism>